<evidence type="ECO:0000313" key="8">
    <source>
        <dbReference type="Proteomes" id="UP000509327"/>
    </source>
</evidence>
<dbReference type="PANTHER" id="PTHR46796">
    <property type="entry name" value="HTH-TYPE TRANSCRIPTIONAL ACTIVATOR RHAS-RELATED"/>
    <property type="match status" value="1"/>
</dbReference>
<dbReference type="Proteomes" id="UP000247790">
    <property type="component" value="Unassembled WGS sequence"/>
</dbReference>
<keyword evidence="2 5" id="KW-0238">DNA-binding</keyword>
<evidence type="ECO:0000256" key="3">
    <source>
        <dbReference type="ARBA" id="ARBA00023163"/>
    </source>
</evidence>
<dbReference type="OrthoDB" id="323290at2"/>
<feature type="domain" description="HTH araC/xylS-type" evidence="4">
    <location>
        <begin position="193"/>
        <end position="295"/>
    </location>
</feature>
<proteinExistence type="predicted"/>
<reference evidence="6 8" key="2">
    <citation type="submission" date="2020-06" db="EMBL/GenBank/DDBJ databases">
        <title>Complete genome of Paenibacillus barcinonensis KACC11450.</title>
        <authorList>
            <person name="Kim M."/>
            <person name="Park Y.-J."/>
            <person name="Shin J.-H."/>
        </authorList>
    </citation>
    <scope>NUCLEOTIDE SEQUENCE [LARGE SCALE GENOMIC DNA]</scope>
    <source>
        <strain evidence="6 8">KACC11450</strain>
    </source>
</reference>
<gene>
    <name evidence="5" type="ORF">DFQ00_13525</name>
    <name evidence="6" type="ORF">HUB98_23430</name>
</gene>
<name>A0A2V4VCT3_PAEBA</name>
<dbReference type="AlphaFoldDB" id="A0A2V4VCT3"/>
<evidence type="ECO:0000313" key="5">
    <source>
        <dbReference type="EMBL" id="PYE42680.1"/>
    </source>
</evidence>
<keyword evidence="1" id="KW-0805">Transcription regulation</keyword>
<dbReference type="Gene3D" id="1.10.10.60">
    <property type="entry name" value="Homeodomain-like"/>
    <property type="match status" value="1"/>
</dbReference>
<accession>A0A2V4VCT3</accession>
<dbReference type="PROSITE" id="PS01124">
    <property type="entry name" value="HTH_ARAC_FAMILY_2"/>
    <property type="match status" value="1"/>
</dbReference>
<protein>
    <submittedName>
        <fullName evidence="6">AraC family transcriptional regulator</fullName>
    </submittedName>
    <submittedName>
        <fullName evidence="5">AraC-like DNA-binding protein</fullName>
    </submittedName>
</protein>
<dbReference type="Pfam" id="PF12833">
    <property type="entry name" value="HTH_18"/>
    <property type="match status" value="1"/>
</dbReference>
<dbReference type="GO" id="GO:0003700">
    <property type="term" value="F:DNA-binding transcription factor activity"/>
    <property type="evidence" value="ECO:0007669"/>
    <property type="project" value="InterPro"/>
</dbReference>
<evidence type="ECO:0000259" key="4">
    <source>
        <dbReference type="PROSITE" id="PS01124"/>
    </source>
</evidence>
<keyword evidence="3" id="KW-0804">Transcription</keyword>
<dbReference type="InterPro" id="IPR046532">
    <property type="entry name" value="DUF6597"/>
</dbReference>
<reference evidence="5 7" key="1">
    <citation type="submission" date="2018-06" db="EMBL/GenBank/DDBJ databases">
        <title>Genomic Encyclopedia of Type Strains, Phase III (KMG-III): the genomes of soil and plant-associated and newly described type strains.</title>
        <authorList>
            <person name="Whitman W."/>
        </authorList>
    </citation>
    <scope>NUCLEOTIDE SEQUENCE [LARGE SCALE GENOMIC DNA]</scope>
    <source>
        <strain evidence="5 7">CECT 7022</strain>
    </source>
</reference>
<dbReference type="GO" id="GO:0043565">
    <property type="term" value="F:sequence-specific DNA binding"/>
    <property type="evidence" value="ECO:0007669"/>
    <property type="project" value="InterPro"/>
</dbReference>
<organism evidence="5 7">
    <name type="scientific">Paenibacillus barcinonensis</name>
    <dbReference type="NCBI Taxonomy" id="198119"/>
    <lineage>
        <taxon>Bacteria</taxon>
        <taxon>Bacillati</taxon>
        <taxon>Bacillota</taxon>
        <taxon>Bacilli</taxon>
        <taxon>Bacillales</taxon>
        <taxon>Paenibacillaceae</taxon>
        <taxon>Paenibacillus</taxon>
    </lineage>
</organism>
<evidence type="ECO:0000313" key="7">
    <source>
        <dbReference type="Proteomes" id="UP000247790"/>
    </source>
</evidence>
<dbReference type="Pfam" id="PF20240">
    <property type="entry name" value="DUF6597"/>
    <property type="match status" value="1"/>
</dbReference>
<keyword evidence="8" id="KW-1185">Reference proteome</keyword>
<dbReference type="InterPro" id="IPR018060">
    <property type="entry name" value="HTH_AraC"/>
</dbReference>
<dbReference type="EMBL" id="CP054614">
    <property type="protein sequence ID" value="QKS58879.1"/>
    <property type="molecule type" value="Genomic_DNA"/>
</dbReference>
<dbReference type="Proteomes" id="UP000509327">
    <property type="component" value="Chromosome"/>
</dbReference>
<evidence type="ECO:0000256" key="2">
    <source>
        <dbReference type="ARBA" id="ARBA00023125"/>
    </source>
</evidence>
<dbReference type="EMBL" id="QJSW01000035">
    <property type="protein sequence ID" value="PYE42680.1"/>
    <property type="molecule type" value="Genomic_DNA"/>
</dbReference>
<sequence>MHARLHSLYRPVQINGLDPRTYYIEHAPSPSLAPYAACYWESGTRNYIENDEYGGEAGVWATEHWKSATSARILPDGCTDILIHYDAEQARYSYSYCGNYTQPFAFPLSFAAPPAGAYTFGVRFFPGGAPFLHGQSLDLFTDRRIPLEDCWPLTWDDLRGKMEETVNFAARVQVMDQYLSQMTLRNSCTQADQDLLQNVLYRIFRNNGRASVQDIAKSEVISERQLHRKVTEQVGISPKRFSEIVRFHQVMHGIRAGQFTDGVTLAQQYGFYDQAHLIRQFRKFYGDTPMTAVREQQLLLSEKYNLSPASSVILGV</sequence>
<dbReference type="RefSeq" id="WP_110899594.1">
    <property type="nucleotide sequence ID" value="NZ_CP054614.1"/>
</dbReference>
<dbReference type="PANTHER" id="PTHR46796:SF13">
    <property type="entry name" value="HTH-TYPE TRANSCRIPTIONAL ACTIVATOR RHAS"/>
    <property type="match status" value="1"/>
</dbReference>
<dbReference type="SMART" id="SM00342">
    <property type="entry name" value="HTH_ARAC"/>
    <property type="match status" value="1"/>
</dbReference>
<evidence type="ECO:0000256" key="1">
    <source>
        <dbReference type="ARBA" id="ARBA00023015"/>
    </source>
</evidence>
<dbReference type="InterPro" id="IPR050204">
    <property type="entry name" value="AraC_XylS_family_regulators"/>
</dbReference>
<evidence type="ECO:0000313" key="6">
    <source>
        <dbReference type="EMBL" id="QKS58879.1"/>
    </source>
</evidence>